<dbReference type="EMBL" id="JBIRPU010000012">
    <property type="protein sequence ID" value="MFI0794529.1"/>
    <property type="molecule type" value="Genomic_DNA"/>
</dbReference>
<proteinExistence type="predicted"/>
<evidence type="ECO:0000313" key="1">
    <source>
        <dbReference type="EMBL" id="MFI0794529.1"/>
    </source>
</evidence>
<organism evidence="1 2">
    <name type="scientific">Micromonospora rubida</name>
    <dbReference type="NCBI Taxonomy" id="2697657"/>
    <lineage>
        <taxon>Bacteria</taxon>
        <taxon>Bacillati</taxon>
        <taxon>Actinomycetota</taxon>
        <taxon>Actinomycetes</taxon>
        <taxon>Micromonosporales</taxon>
        <taxon>Micromonosporaceae</taxon>
        <taxon>Micromonospora</taxon>
    </lineage>
</organism>
<accession>A0ABW7SNN4</accession>
<dbReference type="Proteomes" id="UP001611075">
    <property type="component" value="Unassembled WGS sequence"/>
</dbReference>
<dbReference type="RefSeq" id="WP_396680938.1">
    <property type="nucleotide sequence ID" value="NZ_JBIRPU010000012.1"/>
</dbReference>
<protein>
    <submittedName>
        <fullName evidence="1">Uncharacterized protein</fullName>
    </submittedName>
</protein>
<evidence type="ECO:0000313" key="2">
    <source>
        <dbReference type="Proteomes" id="UP001611075"/>
    </source>
</evidence>
<keyword evidence="2" id="KW-1185">Reference proteome</keyword>
<comment type="caution">
    <text evidence="1">The sequence shown here is derived from an EMBL/GenBank/DDBJ whole genome shotgun (WGS) entry which is preliminary data.</text>
</comment>
<sequence>MLRAGRALLDAERTAHGEVHDRPPVRDLVAVVARSVAAPPGLVRLAATLHVT</sequence>
<gene>
    <name evidence="1" type="ORF">ACH4OY_17865</name>
</gene>
<name>A0ABW7SNN4_9ACTN</name>
<reference evidence="1 2" key="1">
    <citation type="submission" date="2024-10" db="EMBL/GenBank/DDBJ databases">
        <title>The Natural Products Discovery Center: Release of the First 8490 Sequenced Strains for Exploring Actinobacteria Biosynthetic Diversity.</title>
        <authorList>
            <person name="Kalkreuter E."/>
            <person name="Kautsar S.A."/>
            <person name="Yang D."/>
            <person name="Bader C.D."/>
            <person name="Teijaro C.N."/>
            <person name="Fluegel L."/>
            <person name="Davis C.M."/>
            <person name="Simpson J.R."/>
            <person name="Lauterbach L."/>
            <person name="Steele A.D."/>
            <person name="Gui C."/>
            <person name="Meng S."/>
            <person name="Li G."/>
            <person name="Viehrig K."/>
            <person name="Ye F."/>
            <person name="Su P."/>
            <person name="Kiefer A.F."/>
            <person name="Nichols A."/>
            <person name="Cepeda A.J."/>
            <person name="Yan W."/>
            <person name="Fan B."/>
            <person name="Jiang Y."/>
            <person name="Adhikari A."/>
            <person name="Zheng C.-J."/>
            <person name="Schuster L."/>
            <person name="Cowan T.M."/>
            <person name="Smanski M.J."/>
            <person name="Chevrette M.G."/>
            <person name="De Carvalho L.P.S."/>
            <person name="Shen B."/>
        </authorList>
    </citation>
    <scope>NUCLEOTIDE SEQUENCE [LARGE SCALE GENOMIC DNA]</scope>
    <source>
        <strain evidence="1 2">NPDC021253</strain>
    </source>
</reference>